<feature type="domain" description="Phosphoribulokinase/uridine kinase" evidence="1">
    <location>
        <begin position="47"/>
        <end position="209"/>
    </location>
</feature>
<accession>W0FL01</accession>
<dbReference type="EMBL" id="KC246842">
    <property type="protein sequence ID" value="AHF25583.1"/>
    <property type="molecule type" value="Genomic_DNA"/>
</dbReference>
<evidence type="ECO:0000313" key="2">
    <source>
        <dbReference type="EMBL" id="AHF25583.1"/>
    </source>
</evidence>
<dbReference type="GO" id="GO:0005524">
    <property type="term" value="F:ATP binding"/>
    <property type="evidence" value="ECO:0007669"/>
    <property type="project" value="InterPro"/>
</dbReference>
<keyword evidence="2" id="KW-0808">Transferase</keyword>
<dbReference type="NCBIfam" id="NF006745">
    <property type="entry name" value="PRK09270.1-4"/>
    <property type="match status" value="1"/>
</dbReference>
<reference evidence="2" key="1">
    <citation type="journal article" date="2013" name="PLoS ONE">
        <title>Metagenomic insights into the carbohydrate-active enzymes carried by the microorganisms adhering to solid digesta in the rumen of cows.</title>
        <authorList>
            <person name="Wang L."/>
            <person name="Hatem A."/>
            <person name="Catalyurek U.V."/>
            <person name="Morrison M."/>
            <person name="Yu Z."/>
        </authorList>
    </citation>
    <scope>NUCLEOTIDE SEQUENCE</scope>
</reference>
<dbReference type="Pfam" id="PF00485">
    <property type="entry name" value="PRK"/>
    <property type="match status" value="1"/>
</dbReference>
<dbReference type="InterPro" id="IPR027417">
    <property type="entry name" value="P-loop_NTPase"/>
</dbReference>
<dbReference type="GO" id="GO:0016301">
    <property type="term" value="F:kinase activity"/>
    <property type="evidence" value="ECO:0007669"/>
    <property type="project" value="UniProtKB-KW"/>
</dbReference>
<sequence length="246" mass="27733">MITHTVKINGIEVAARYSESAVNGIFLPLLRKLTAIQQEAGKRILVMLAAPPGAGKSTLLSFLSRLAWETDGIGRIQTIGMDGFHRRQEYLLSHDTERDGKKIRMVEVKGAPETFDLEALTRRVKSLAAGKVTGWPVYDRLLHNPVEDAVRVDGDIVILEGNYLLLDMDGWRDLASYADYTISIRADEEMLRERLIDRKMKTGVSRDESIRFVDFSDMPNVRLCLNCSMPADLQLEIDGHGEYIRL</sequence>
<dbReference type="AlphaFoldDB" id="W0FL01"/>
<dbReference type="InterPro" id="IPR006083">
    <property type="entry name" value="PRK/URK"/>
</dbReference>
<dbReference type="Gene3D" id="3.40.50.300">
    <property type="entry name" value="P-loop containing nucleotide triphosphate hydrolases"/>
    <property type="match status" value="1"/>
</dbReference>
<keyword evidence="2" id="KW-0418">Kinase</keyword>
<organism evidence="2">
    <name type="scientific">uncultured bacterium Contigcl_22</name>
    <dbReference type="NCBI Taxonomy" id="1393666"/>
    <lineage>
        <taxon>Bacteria</taxon>
        <taxon>environmental samples</taxon>
    </lineage>
</organism>
<dbReference type="PANTHER" id="PTHR10285">
    <property type="entry name" value="URIDINE KINASE"/>
    <property type="match status" value="1"/>
</dbReference>
<evidence type="ECO:0000259" key="1">
    <source>
        <dbReference type="Pfam" id="PF00485"/>
    </source>
</evidence>
<dbReference type="SUPFAM" id="SSF52540">
    <property type="entry name" value="P-loop containing nucleoside triphosphate hydrolases"/>
    <property type="match status" value="1"/>
</dbReference>
<proteinExistence type="predicted"/>
<name>W0FL01_9BACT</name>
<protein>
    <submittedName>
        <fullName evidence="2">Phosphoribulokinase/uridine kinase</fullName>
    </submittedName>
</protein>